<proteinExistence type="predicted"/>
<organism evidence="1 2">
    <name type="scientific">Terfezia boudieri ATCC MYA-4762</name>
    <dbReference type="NCBI Taxonomy" id="1051890"/>
    <lineage>
        <taxon>Eukaryota</taxon>
        <taxon>Fungi</taxon>
        <taxon>Dikarya</taxon>
        <taxon>Ascomycota</taxon>
        <taxon>Pezizomycotina</taxon>
        <taxon>Pezizomycetes</taxon>
        <taxon>Pezizales</taxon>
        <taxon>Pezizaceae</taxon>
        <taxon>Terfezia</taxon>
    </lineage>
</organism>
<name>A0A3N4LDB5_9PEZI</name>
<dbReference type="InParanoid" id="A0A3N4LDB5"/>
<gene>
    <name evidence="1" type="ORF">L211DRAFT_853116</name>
</gene>
<protein>
    <submittedName>
        <fullName evidence="1">Uncharacterized protein</fullName>
    </submittedName>
</protein>
<accession>A0A3N4LDB5</accession>
<evidence type="ECO:0000313" key="1">
    <source>
        <dbReference type="EMBL" id="RPB19462.1"/>
    </source>
</evidence>
<reference evidence="1 2" key="1">
    <citation type="journal article" date="2018" name="Nat. Ecol. Evol.">
        <title>Pezizomycetes genomes reveal the molecular basis of ectomycorrhizal truffle lifestyle.</title>
        <authorList>
            <person name="Murat C."/>
            <person name="Payen T."/>
            <person name="Noel B."/>
            <person name="Kuo A."/>
            <person name="Morin E."/>
            <person name="Chen J."/>
            <person name="Kohler A."/>
            <person name="Krizsan K."/>
            <person name="Balestrini R."/>
            <person name="Da Silva C."/>
            <person name="Montanini B."/>
            <person name="Hainaut M."/>
            <person name="Levati E."/>
            <person name="Barry K.W."/>
            <person name="Belfiori B."/>
            <person name="Cichocki N."/>
            <person name="Clum A."/>
            <person name="Dockter R.B."/>
            <person name="Fauchery L."/>
            <person name="Guy J."/>
            <person name="Iotti M."/>
            <person name="Le Tacon F."/>
            <person name="Lindquist E.A."/>
            <person name="Lipzen A."/>
            <person name="Malagnac F."/>
            <person name="Mello A."/>
            <person name="Molinier V."/>
            <person name="Miyauchi S."/>
            <person name="Poulain J."/>
            <person name="Riccioni C."/>
            <person name="Rubini A."/>
            <person name="Sitrit Y."/>
            <person name="Splivallo R."/>
            <person name="Traeger S."/>
            <person name="Wang M."/>
            <person name="Zifcakova L."/>
            <person name="Wipf D."/>
            <person name="Zambonelli A."/>
            <person name="Paolocci F."/>
            <person name="Nowrousian M."/>
            <person name="Ottonello S."/>
            <person name="Baldrian P."/>
            <person name="Spatafora J.W."/>
            <person name="Henrissat B."/>
            <person name="Nagy L.G."/>
            <person name="Aury J.M."/>
            <person name="Wincker P."/>
            <person name="Grigoriev I.V."/>
            <person name="Bonfante P."/>
            <person name="Martin F.M."/>
        </authorList>
    </citation>
    <scope>NUCLEOTIDE SEQUENCE [LARGE SCALE GENOMIC DNA]</scope>
    <source>
        <strain evidence="1 2">ATCC MYA-4762</strain>
    </source>
</reference>
<keyword evidence="2" id="KW-1185">Reference proteome</keyword>
<dbReference type="EMBL" id="ML121588">
    <property type="protein sequence ID" value="RPB19462.1"/>
    <property type="molecule type" value="Genomic_DNA"/>
</dbReference>
<dbReference type="AlphaFoldDB" id="A0A3N4LDB5"/>
<sequence length="333" mass="37862">MRNVSMSQDQVMLKIAPEMRCIEVPLSGVMLSTLYSAVSPGWCYTSSSTGFNNTRIKIFHENGVEIPLGAWEDVVHAGMVAVIEFIPTVTDRRWSEPACLEPPLSRAEEIQISPTAMSPPHKSVSLERYPSSRRFTTNRPGNIRIHNLPSISEHSNQVVDEDQHMFPRSVTPLPSPQPWKLLFNRAKLRGQEKGEKDYFSNRPVQPTLSRRWSEPSWVSAEDITVQAEFSQQSMDGTMDIDMSGAEDAIEERTFEPQPNHEMLAWRSFEHQTATIQPATDLFTLQSPVSFTSKRKRNYSAESEDDGEDVCRRTVKRTMASYHRRQLHGVLQAV</sequence>
<dbReference type="Proteomes" id="UP000267821">
    <property type="component" value="Unassembled WGS sequence"/>
</dbReference>
<dbReference type="OrthoDB" id="5299689at2759"/>
<evidence type="ECO:0000313" key="2">
    <source>
        <dbReference type="Proteomes" id="UP000267821"/>
    </source>
</evidence>